<dbReference type="PANTHER" id="PTHR23128">
    <property type="entry name" value="SERPENTINE RECEPTOR, CLASS E (EPSILON)-RELATED"/>
    <property type="match status" value="1"/>
</dbReference>
<dbReference type="GO" id="GO:0007606">
    <property type="term" value="P:sensory perception of chemical stimulus"/>
    <property type="evidence" value="ECO:0007669"/>
    <property type="project" value="InterPro"/>
</dbReference>
<proteinExistence type="inferred from homology"/>
<accession>A0AAN8IXK9</accession>
<keyword evidence="2" id="KW-1133">Transmembrane helix</keyword>
<keyword evidence="2" id="KW-0812">Transmembrane</keyword>
<name>A0AAN8IXK9_TRICO</name>
<feature type="transmembrane region" description="Helical" evidence="2">
    <location>
        <begin position="154"/>
        <end position="174"/>
    </location>
</feature>
<evidence type="ECO:0000256" key="2">
    <source>
        <dbReference type="SAM" id="Phobius"/>
    </source>
</evidence>
<dbReference type="PANTHER" id="PTHR23128:SF132">
    <property type="entry name" value="SERPENTINE RECEPTOR, CLASS E (EPSILON)-RELATED"/>
    <property type="match status" value="1"/>
</dbReference>
<sequence>MYVSILYLPSVLVERAFASKFVTDYEKLPRSWIYMTIIPSGYLMSVFASFSSMLGCFNTTITAALIATFFIVFCIAFVTVFRRNLVKLRAINRGDYKPSTIYTLSTKFQLKENLKMMKILMQLAIMWAVTTVIGCLSFVLTTNILTDSTQWSRVGFQILNVCYAISSNVIVLIFTNALHGMNLQSFWPCATGRGIIPQRQPINEHRGASNAYFDQMNTAWNG</sequence>
<keyword evidence="4" id="KW-1185">Reference proteome</keyword>
<evidence type="ECO:0000313" key="3">
    <source>
        <dbReference type="EMBL" id="KAK5985187.1"/>
    </source>
</evidence>
<organism evidence="3 4">
    <name type="scientific">Trichostrongylus colubriformis</name>
    <name type="common">Black scour worm</name>
    <dbReference type="NCBI Taxonomy" id="6319"/>
    <lineage>
        <taxon>Eukaryota</taxon>
        <taxon>Metazoa</taxon>
        <taxon>Ecdysozoa</taxon>
        <taxon>Nematoda</taxon>
        <taxon>Chromadorea</taxon>
        <taxon>Rhabditida</taxon>
        <taxon>Rhabditina</taxon>
        <taxon>Rhabditomorpha</taxon>
        <taxon>Strongyloidea</taxon>
        <taxon>Trichostrongylidae</taxon>
        <taxon>Trichostrongylus</taxon>
    </lineage>
</organism>
<feature type="transmembrane region" description="Helical" evidence="2">
    <location>
        <begin position="119"/>
        <end position="142"/>
    </location>
</feature>
<gene>
    <name evidence="3" type="ORF">GCK32_018070</name>
</gene>
<dbReference type="Pfam" id="PF03125">
    <property type="entry name" value="Sre"/>
    <property type="match status" value="1"/>
</dbReference>
<dbReference type="EMBL" id="WIXE01002014">
    <property type="protein sequence ID" value="KAK5985187.1"/>
    <property type="molecule type" value="Genomic_DNA"/>
</dbReference>
<protein>
    <submittedName>
        <fullName evidence="3">Uncharacterized protein</fullName>
    </submittedName>
</protein>
<feature type="transmembrane region" description="Helical" evidence="2">
    <location>
        <begin position="60"/>
        <end position="81"/>
    </location>
</feature>
<evidence type="ECO:0000313" key="4">
    <source>
        <dbReference type="Proteomes" id="UP001331761"/>
    </source>
</evidence>
<dbReference type="AlphaFoldDB" id="A0AAN8IXK9"/>
<evidence type="ECO:0000256" key="1">
    <source>
        <dbReference type="ARBA" id="ARBA00006803"/>
    </source>
</evidence>
<dbReference type="InterPro" id="IPR004151">
    <property type="entry name" value="7TM_GPCR_serpentine_rcpt_Sre"/>
</dbReference>
<comment type="similarity">
    <text evidence="1">Belongs to the nematode receptor-like protein sre family.</text>
</comment>
<dbReference type="Proteomes" id="UP001331761">
    <property type="component" value="Unassembled WGS sequence"/>
</dbReference>
<dbReference type="GO" id="GO:0016020">
    <property type="term" value="C:membrane"/>
    <property type="evidence" value="ECO:0007669"/>
    <property type="project" value="InterPro"/>
</dbReference>
<keyword evidence="2" id="KW-0472">Membrane</keyword>
<reference evidence="3 4" key="1">
    <citation type="submission" date="2019-10" db="EMBL/GenBank/DDBJ databases">
        <title>Assembly and Annotation for the nematode Trichostrongylus colubriformis.</title>
        <authorList>
            <person name="Martin J."/>
        </authorList>
    </citation>
    <scope>NUCLEOTIDE SEQUENCE [LARGE SCALE GENOMIC DNA]</scope>
    <source>
        <strain evidence="3">G859</strain>
        <tissue evidence="3">Whole worm</tissue>
    </source>
</reference>
<comment type="caution">
    <text evidence="3">The sequence shown here is derived from an EMBL/GenBank/DDBJ whole genome shotgun (WGS) entry which is preliminary data.</text>
</comment>
<feature type="transmembrane region" description="Helical" evidence="2">
    <location>
        <begin position="32"/>
        <end position="54"/>
    </location>
</feature>